<keyword evidence="2" id="KW-1185">Reference proteome</keyword>
<dbReference type="Proteomes" id="UP001629235">
    <property type="component" value="Unassembled WGS sequence"/>
</dbReference>
<gene>
    <name evidence="1" type="ORF">PQR01_24810</name>
</gene>
<evidence type="ECO:0000313" key="2">
    <source>
        <dbReference type="Proteomes" id="UP001629235"/>
    </source>
</evidence>
<dbReference type="EMBL" id="JAQQDW010000059">
    <property type="protein sequence ID" value="MFM0106616.1"/>
    <property type="molecule type" value="Genomic_DNA"/>
</dbReference>
<proteinExistence type="predicted"/>
<protein>
    <submittedName>
        <fullName evidence="1">SUMF1/EgtB/PvdO family nonheme iron enzyme</fullName>
    </submittedName>
</protein>
<comment type="caution">
    <text evidence="1">The sequence shown here is derived from an EMBL/GenBank/DDBJ whole genome shotgun (WGS) entry which is preliminary data.</text>
</comment>
<accession>A0ACC7NM18</accession>
<reference evidence="1 2" key="1">
    <citation type="journal article" date="2024" name="Chem. Sci.">
        <title>Discovery of megapolipeptins by genome mining of a Burkholderiales bacteria collection.</title>
        <authorList>
            <person name="Paulo B.S."/>
            <person name="Recchia M.J.J."/>
            <person name="Lee S."/>
            <person name="Fergusson C.H."/>
            <person name="Romanowski S.B."/>
            <person name="Hernandez A."/>
            <person name="Krull N."/>
            <person name="Liu D.Y."/>
            <person name="Cavanagh H."/>
            <person name="Bos A."/>
            <person name="Gray C.A."/>
            <person name="Murphy B.T."/>
            <person name="Linington R.G."/>
            <person name="Eustaquio A.S."/>
        </authorList>
    </citation>
    <scope>NUCLEOTIDE SEQUENCE [LARGE SCALE GENOMIC DNA]</scope>
    <source>
        <strain evidence="1 2">RL18-126-BIB-B</strain>
    </source>
</reference>
<evidence type="ECO:0000313" key="1">
    <source>
        <dbReference type="EMBL" id="MFM0106616.1"/>
    </source>
</evidence>
<sequence>MNRDPAPHHPLVQRLIDARQVTDALFAIVKPEFLYERPIRERHRIVFYIGHLEAFDRNLFDQRVCELPAFSPELDQLFAFGIDPVDGGFPTDQRDDWPSLDTVREYASRARAQIDRALHGLADAAQFRRDGAQAGVAAQLLNVAIEHRLMHAETLAYMLHQLPLAQKVTELREEVATRPERGDALSSMVSVPAGATVLGMSRDAGHFGWDNEFGEVRIDVPAFKIDRYMVTNGAFREFMEAGGYREPKWWSEKDWAWKEAEHIAHPACWSRRDAAAGSAANADHAWLLRTMFDDVPLPLDWPAYVSHAEASAYARWAGKTLPTEAQWQRGAHGVPHAESGNFDFRSWDPKPVDAYPDNVSAFGVEGQFGNGWEWTSTLFDALPGFEAFPFYAGYSANFFDGQHYVLKGGSARTAECMLRPAFRNWFQPHYQYVYAGFRCVSLSEIEVESESKK</sequence>
<name>A0ACC7NM18_9BURK</name>
<organism evidence="1 2">
    <name type="scientific">Paraburkholderia rhynchosiae</name>
    <dbReference type="NCBI Taxonomy" id="487049"/>
    <lineage>
        <taxon>Bacteria</taxon>
        <taxon>Pseudomonadati</taxon>
        <taxon>Pseudomonadota</taxon>
        <taxon>Betaproteobacteria</taxon>
        <taxon>Burkholderiales</taxon>
        <taxon>Burkholderiaceae</taxon>
        <taxon>Paraburkholderia</taxon>
    </lineage>
</organism>